<feature type="domain" description="Ionotropic glutamate receptor C-terminal" evidence="14">
    <location>
        <begin position="312"/>
        <end position="565"/>
    </location>
</feature>
<dbReference type="GO" id="GO:0005886">
    <property type="term" value="C:plasma membrane"/>
    <property type="evidence" value="ECO:0007669"/>
    <property type="project" value="UniProtKB-SubCell"/>
</dbReference>
<keyword evidence="9" id="KW-0675">Receptor</keyword>
<organism evidence="16 17">
    <name type="scientific">Parthenolecanium corni</name>
    <dbReference type="NCBI Taxonomy" id="536013"/>
    <lineage>
        <taxon>Eukaryota</taxon>
        <taxon>Metazoa</taxon>
        <taxon>Ecdysozoa</taxon>
        <taxon>Arthropoda</taxon>
        <taxon>Hexapoda</taxon>
        <taxon>Insecta</taxon>
        <taxon>Pterygota</taxon>
        <taxon>Neoptera</taxon>
        <taxon>Paraneoptera</taxon>
        <taxon>Hemiptera</taxon>
        <taxon>Sternorrhyncha</taxon>
        <taxon>Coccoidea</taxon>
        <taxon>Coccidae</taxon>
        <taxon>Parthenolecanium</taxon>
    </lineage>
</organism>
<dbReference type="EMBL" id="JBBCAQ010000036">
    <property type="protein sequence ID" value="KAK7576018.1"/>
    <property type="molecule type" value="Genomic_DNA"/>
</dbReference>
<evidence type="ECO:0000256" key="4">
    <source>
        <dbReference type="ARBA" id="ARBA00022475"/>
    </source>
</evidence>
<evidence type="ECO:0000256" key="13">
    <source>
        <dbReference type="SAM" id="Phobius"/>
    </source>
</evidence>
<comment type="similarity">
    <text evidence="2">Belongs to the glutamate-gated ion channel (TC 1.A.10.1) family.</text>
</comment>
<dbReference type="Gene3D" id="1.10.287.70">
    <property type="match status" value="1"/>
</dbReference>
<keyword evidence="7" id="KW-0406">Ion transport</keyword>
<dbReference type="InterPro" id="IPR052192">
    <property type="entry name" value="Insect_Ionotropic_Sensory_Rcpt"/>
</dbReference>
<keyword evidence="11" id="KW-1071">Ligand-gated ion channel</keyword>
<feature type="transmembrane region" description="Helical" evidence="13">
    <location>
        <begin position="314"/>
        <end position="332"/>
    </location>
</feature>
<evidence type="ECO:0000256" key="5">
    <source>
        <dbReference type="ARBA" id="ARBA00022692"/>
    </source>
</evidence>
<comment type="subcellular location">
    <subcellularLocation>
        <location evidence="1">Cell membrane</location>
        <topology evidence="1">Multi-pass membrane protein</topology>
    </subcellularLocation>
</comment>
<evidence type="ECO:0000256" key="6">
    <source>
        <dbReference type="ARBA" id="ARBA00022989"/>
    </source>
</evidence>
<name>A0AAN9Y0E3_9HEMI</name>
<sequence length="602" mass="69547">MLHNVPYKENDFVHIIAMAQMDEQFFLSLILKLNRPVIIARKLLNSFSELQPMEPSAHFIYIDNLENFKTGFSRLNTTHQNWHPTSKWIIFFQSGHEKNITDAVARILKTVHVHDFEVLIYNHLQVAVNIFTWYPFSAANKCRRYFNITQIGSCQPHDATLRIDNKIKTEKIPKKLPKDCTFKVCAFHWPPYAYEDPKTMKRVSNKTVSFVGGYHINTVEALAHRYDARVQYVAVEEGSRWGMVLDNGTWTGALGALQSSKAEAAIGGALQTISRFSVFDCSSTYNPLFMKFFAPQPDKVPHWKSLLDIFSPSLWVFLVTVYICTPFFVQFLSTLSPTDEKSSFKHVITCFFTLWPIAVGSCSHCIPKSTAVRLTFLLWVIYNFHVTLVYSSSLLGVITAPIYGQRMETIDDLAKSDFKLIVVKQFLQISNMMDDELKTVIHKKYIPSSGDHSENIRRLITKKDIVIFDPADHFEIAANESIVQTYTLNDAVRLNNGIYLKRGSIFKPYLNNIQLEVLENGLFIKWRNDILRTYKQQNHINYENDVLPLTFQQLCGSFYLLMFGLSLSVLIFMVERFYCKKTRVQAEKKHKTLAFKVKQKHT</sequence>
<evidence type="ECO:0000256" key="1">
    <source>
        <dbReference type="ARBA" id="ARBA00004651"/>
    </source>
</evidence>
<evidence type="ECO:0000256" key="12">
    <source>
        <dbReference type="ARBA" id="ARBA00023303"/>
    </source>
</evidence>
<feature type="domain" description="Ionotropic glutamate receptor L-glutamate and glycine-binding" evidence="15">
    <location>
        <begin position="181"/>
        <end position="288"/>
    </location>
</feature>
<evidence type="ECO:0000256" key="8">
    <source>
        <dbReference type="ARBA" id="ARBA00023136"/>
    </source>
</evidence>
<evidence type="ECO:0000259" key="15">
    <source>
        <dbReference type="Pfam" id="PF10613"/>
    </source>
</evidence>
<reference evidence="16 17" key="1">
    <citation type="submission" date="2024-03" db="EMBL/GenBank/DDBJ databases">
        <title>Adaptation during the transition from Ophiocordyceps entomopathogen to insect associate is accompanied by gene loss and intensified selection.</title>
        <authorList>
            <person name="Ward C.M."/>
            <person name="Onetto C.A."/>
            <person name="Borneman A.R."/>
        </authorList>
    </citation>
    <scope>NUCLEOTIDE SEQUENCE [LARGE SCALE GENOMIC DNA]</scope>
    <source>
        <strain evidence="16">AWRI1</strain>
        <tissue evidence="16">Single Adult Female</tissue>
    </source>
</reference>
<evidence type="ECO:0000256" key="10">
    <source>
        <dbReference type="ARBA" id="ARBA00023180"/>
    </source>
</evidence>
<comment type="caution">
    <text evidence="16">The sequence shown here is derived from an EMBL/GenBank/DDBJ whole genome shotgun (WGS) entry which is preliminary data.</text>
</comment>
<feature type="transmembrane region" description="Helical" evidence="13">
    <location>
        <begin position="558"/>
        <end position="579"/>
    </location>
</feature>
<accession>A0AAN9Y0E3</accession>
<dbReference type="AlphaFoldDB" id="A0AAN9Y0E3"/>
<keyword evidence="17" id="KW-1185">Reference proteome</keyword>
<evidence type="ECO:0000256" key="3">
    <source>
        <dbReference type="ARBA" id="ARBA00022448"/>
    </source>
</evidence>
<evidence type="ECO:0000313" key="17">
    <source>
        <dbReference type="Proteomes" id="UP001367676"/>
    </source>
</evidence>
<evidence type="ECO:0000256" key="7">
    <source>
        <dbReference type="ARBA" id="ARBA00023065"/>
    </source>
</evidence>
<evidence type="ECO:0000259" key="14">
    <source>
        <dbReference type="Pfam" id="PF00060"/>
    </source>
</evidence>
<keyword evidence="10" id="KW-0325">Glycoprotein</keyword>
<dbReference type="PANTHER" id="PTHR42643:SF24">
    <property type="entry name" value="IONOTROPIC RECEPTOR 60A"/>
    <property type="match status" value="1"/>
</dbReference>
<dbReference type="Proteomes" id="UP001367676">
    <property type="component" value="Unassembled WGS sequence"/>
</dbReference>
<keyword evidence="6 13" id="KW-1133">Transmembrane helix</keyword>
<keyword evidence="12" id="KW-0407">Ion channel</keyword>
<evidence type="ECO:0000256" key="9">
    <source>
        <dbReference type="ARBA" id="ARBA00023170"/>
    </source>
</evidence>
<evidence type="ECO:0000256" key="2">
    <source>
        <dbReference type="ARBA" id="ARBA00008685"/>
    </source>
</evidence>
<dbReference type="Gene3D" id="3.40.190.10">
    <property type="entry name" value="Periplasmic binding protein-like II"/>
    <property type="match status" value="1"/>
</dbReference>
<dbReference type="SUPFAM" id="SSF53850">
    <property type="entry name" value="Periplasmic binding protein-like II"/>
    <property type="match status" value="1"/>
</dbReference>
<dbReference type="Pfam" id="PF00060">
    <property type="entry name" value="Lig_chan"/>
    <property type="match status" value="1"/>
</dbReference>
<dbReference type="GO" id="GO:0015276">
    <property type="term" value="F:ligand-gated monoatomic ion channel activity"/>
    <property type="evidence" value="ECO:0007669"/>
    <property type="project" value="InterPro"/>
</dbReference>
<gene>
    <name evidence="16" type="ORF">V9T40_012304</name>
</gene>
<dbReference type="Pfam" id="PF10613">
    <property type="entry name" value="Lig_chan-Glu_bd"/>
    <property type="match status" value="1"/>
</dbReference>
<dbReference type="PANTHER" id="PTHR42643">
    <property type="entry name" value="IONOTROPIC RECEPTOR 20A-RELATED"/>
    <property type="match status" value="1"/>
</dbReference>
<proteinExistence type="inferred from homology"/>
<evidence type="ECO:0000256" key="11">
    <source>
        <dbReference type="ARBA" id="ARBA00023286"/>
    </source>
</evidence>
<keyword evidence="3" id="KW-0813">Transport</keyword>
<protein>
    <submittedName>
        <fullName evidence="16">Uncharacterized protein</fullName>
    </submittedName>
</protein>
<dbReference type="InterPro" id="IPR019594">
    <property type="entry name" value="Glu/Gly-bd"/>
</dbReference>
<keyword evidence="5 13" id="KW-0812">Transmembrane</keyword>
<dbReference type="GO" id="GO:0050906">
    <property type="term" value="P:detection of stimulus involved in sensory perception"/>
    <property type="evidence" value="ECO:0007669"/>
    <property type="project" value="UniProtKB-ARBA"/>
</dbReference>
<keyword evidence="8 13" id="KW-0472">Membrane</keyword>
<evidence type="ECO:0000313" key="16">
    <source>
        <dbReference type="EMBL" id="KAK7576018.1"/>
    </source>
</evidence>
<feature type="transmembrane region" description="Helical" evidence="13">
    <location>
        <begin position="376"/>
        <end position="403"/>
    </location>
</feature>
<keyword evidence="4" id="KW-1003">Cell membrane</keyword>
<dbReference type="InterPro" id="IPR001320">
    <property type="entry name" value="Iontro_rcpt_C"/>
</dbReference>